<dbReference type="AlphaFoldDB" id="A0A0C3NHD3"/>
<dbReference type="InParanoid" id="A0A0C3NHD3"/>
<feature type="transmembrane region" description="Helical" evidence="1">
    <location>
        <begin position="29"/>
        <end position="49"/>
    </location>
</feature>
<evidence type="ECO:0000313" key="2">
    <source>
        <dbReference type="EMBL" id="KIO00435.1"/>
    </source>
</evidence>
<organism evidence="2 3">
    <name type="scientific">Pisolithus tinctorius Marx 270</name>
    <dbReference type="NCBI Taxonomy" id="870435"/>
    <lineage>
        <taxon>Eukaryota</taxon>
        <taxon>Fungi</taxon>
        <taxon>Dikarya</taxon>
        <taxon>Basidiomycota</taxon>
        <taxon>Agaricomycotina</taxon>
        <taxon>Agaricomycetes</taxon>
        <taxon>Agaricomycetidae</taxon>
        <taxon>Boletales</taxon>
        <taxon>Sclerodermatineae</taxon>
        <taxon>Pisolithaceae</taxon>
        <taxon>Pisolithus</taxon>
    </lineage>
</organism>
<evidence type="ECO:0000313" key="3">
    <source>
        <dbReference type="Proteomes" id="UP000054217"/>
    </source>
</evidence>
<proteinExistence type="predicted"/>
<reference evidence="3" key="2">
    <citation type="submission" date="2015-01" db="EMBL/GenBank/DDBJ databases">
        <title>Evolutionary Origins and Diversification of the Mycorrhizal Mutualists.</title>
        <authorList>
            <consortium name="DOE Joint Genome Institute"/>
            <consortium name="Mycorrhizal Genomics Consortium"/>
            <person name="Kohler A."/>
            <person name="Kuo A."/>
            <person name="Nagy L.G."/>
            <person name="Floudas D."/>
            <person name="Copeland A."/>
            <person name="Barry K.W."/>
            <person name="Cichocki N."/>
            <person name="Veneault-Fourrey C."/>
            <person name="LaButti K."/>
            <person name="Lindquist E.A."/>
            <person name="Lipzen A."/>
            <person name="Lundell T."/>
            <person name="Morin E."/>
            <person name="Murat C."/>
            <person name="Riley R."/>
            <person name="Ohm R."/>
            <person name="Sun H."/>
            <person name="Tunlid A."/>
            <person name="Henrissat B."/>
            <person name="Grigoriev I.V."/>
            <person name="Hibbett D.S."/>
            <person name="Martin F."/>
        </authorList>
    </citation>
    <scope>NUCLEOTIDE SEQUENCE [LARGE SCALE GENOMIC DNA]</scope>
    <source>
        <strain evidence="3">Marx 270</strain>
    </source>
</reference>
<keyword evidence="1" id="KW-0472">Membrane</keyword>
<keyword evidence="1" id="KW-0812">Transmembrane</keyword>
<dbReference type="EMBL" id="KN831996">
    <property type="protein sequence ID" value="KIO00435.1"/>
    <property type="molecule type" value="Genomic_DNA"/>
</dbReference>
<sequence length="86" mass="9279">MSDRSSVKDSRAIINGFAQTIRPAFVNTVANTAFSVSLFTLFGVLLALSTKESRRRVVFRLNVFVICLVLTMGVLVNVGNGSTIIG</sequence>
<keyword evidence="1" id="KW-1133">Transmembrane helix</keyword>
<reference evidence="2 3" key="1">
    <citation type="submission" date="2014-04" db="EMBL/GenBank/DDBJ databases">
        <authorList>
            <consortium name="DOE Joint Genome Institute"/>
            <person name="Kuo A."/>
            <person name="Kohler A."/>
            <person name="Costa M.D."/>
            <person name="Nagy L.G."/>
            <person name="Floudas D."/>
            <person name="Copeland A."/>
            <person name="Barry K.W."/>
            <person name="Cichocki N."/>
            <person name="Veneault-Fourrey C."/>
            <person name="LaButti K."/>
            <person name="Lindquist E.A."/>
            <person name="Lipzen A."/>
            <person name="Lundell T."/>
            <person name="Morin E."/>
            <person name="Murat C."/>
            <person name="Sun H."/>
            <person name="Tunlid A."/>
            <person name="Henrissat B."/>
            <person name="Grigoriev I.V."/>
            <person name="Hibbett D.S."/>
            <person name="Martin F."/>
            <person name="Nordberg H.P."/>
            <person name="Cantor M.N."/>
            <person name="Hua S.X."/>
        </authorList>
    </citation>
    <scope>NUCLEOTIDE SEQUENCE [LARGE SCALE GENOMIC DNA]</scope>
    <source>
        <strain evidence="2 3">Marx 270</strain>
    </source>
</reference>
<name>A0A0C3NHD3_PISTI</name>
<accession>A0A0C3NHD3</accession>
<keyword evidence="3" id="KW-1185">Reference proteome</keyword>
<gene>
    <name evidence="2" type="ORF">M404DRAFT_763645</name>
</gene>
<protein>
    <submittedName>
        <fullName evidence="2">Uncharacterized protein</fullName>
    </submittedName>
</protein>
<evidence type="ECO:0000256" key="1">
    <source>
        <dbReference type="SAM" id="Phobius"/>
    </source>
</evidence>
<dbReference type="Proteomes" id="UP000054217">
    <property type="component" value="Unassembled WGS sequence"/>
</dbReference>
<dbReference type="HOGENOM" id="CLU_2498769_0_0_1"/>
<feature type="transmembrane region" description="Helical" evidence="1">
    <location>
        <begin position="61"/>
        <end position="79"/>
    </location>
</feature>